<keyword evidence="13" id="KW-0496">Mitochondrion</keyword>
<keyword evidence="11" id="KW-0106">Calcium</keyword>
<keyword evidence="7" id="KW-0540">Nuclease</keyword>
<evidence type="ECO:0000256" key="4">
    <source>
        <dbReference type="ARBA" id="ARBA00013404"/>
    </source>
</evidence>
<keyword evidence="8" id="KW-0479">Metal-binding</keyword>
<evidence type="ECO:0000256" key="5">
    <source>
        <dbReference type="ARBA" id="ARBA00014651"/>
    </source>
</evidence>
<evidence type="ECO:0000256" key="9">
    <source>
        <dbReference type="ARBA" id="ARBA00022759"/>
    </source>
</evidence>
<dbReference type="AlphaFoldDB" id="A0A8H3ITB6"/>
<organism evidence="16 17">
    <name type="scientific">Heterodermia speciosa</name>
    <dbReference type="NCBI Taxonomy" id="116794"/>
    <lineage>
        <taxon>Eukaryota</taxon>
        <taxon>Fungi</taxon>
        <taxon>Dikarya</taxon>
        <taxon>Ascomycota</taxon>
        <taxon>Pezizomycotina</taxon>
        <taxon>Lecanoromycetes</taxon>
        <taxon>OSLEUM clade</taxon>
        <taxon>Lecanoromycetidae</taxon>
        <taxon>Caliciales</taxon>
        <taxon>Physciaceae</taxon>
        <taxon>Heterodermia</taxon>
    </lineage>
</organism>
<dbReference type="PROSITE" id="PS50830">
    <property type="entry name" value="TNASE_3"/>
    <property type="match status" value="1"/>
</dbReference>
<dbReference type="GO" id="GO:0005739">
    <property type="term" value="C:mitochondrion"/>
    <property type="evidence" value="ECO:0007669"/>
    <property type="project" value="UniProtKB-SubCell"/>
</dbReference>
<dbReference type="PANTHER" id="PTHR12302">
    <property type="entry name" value="EBNA2 BINDING PROTEIN P100"/>
    <property type="match status" value="1"/>
</dbReference>
<proteinExistence type="inferred from homology"/>
<evidence type="ECO:0000256" key="6">
    <source>
        <dbReference type="ARBA" id="ARBA00022692"/>
    </source>
</evidence>
<keyword evidence="14" id="KW-0472">Membrane</keyword>
<evidence type="ECO:0000256" key="7">
    <source>
        <dbReference type="ARBA" id="ARBA00022722"/>
    </source>
</evidence>
<dbReference type="GO" id="GO:0004519">
    <property type="term" value="F:endonuclease activity"/>
    <property type="evidence" value="ECO:0007669"/>
    <property type="project" value="UniProtKB-KW"/>
</dbReference>
<dbReference type="InterPro" id="IPR016071">
    <property type="entry name" value="Staphylococal_nuclease_OB-fold"/>
</dbReference>
<evidence type="ECO:0000256" key="14">
    <source>
        <dbReference type="ARBA" id="ARBA00023136"/>
    </source>
</evidence>
<dbReference type="Pfam" id="PF00565">
    <property type="entry name" value="SNase"/>
    <property type="match status" value="1"/>
</dbReference>
<evidence type="ECO:0000256" key="1">
    <source>
        <dbReference type="ARBA" id="ARBA00004167"/>
    </source>
</evidence>
<comment type="caution">
    <text evidence="16">The sequence shown here is derived from an EMBL/GenBank/DDBJ whole genome shotgun (WGS) entry which is preliminary data.</text>
</comment>
<evidence type="ECO:0000256" key="2">
    <source>
        <dbReference type="ARBA" id="ARBA00004173"/>
    </source>
</evidence>
<dbReference type="GO" id="GO:0016020">
    <property type="term" value="C:membrane"/>
    <property type="evidence" value="ECO:0007669"/>
    <property type="project" value="UniProtKB-SubCell"/>
</dbReference>
<feature type="domain" description="TNase-like" evidence="15">
    <location>
        <begin position="76"/>
        <end position="236"/>
    </location>
</feature>
<dbReference type="EMBL" id="CAJPDS010000058">
    <property type="protein sequence ID" value="CAF9931193.1"/>
    <property type="molecule type" value="Genomic_DNA"/>
</dbReference>
<gene>
    <name evidence="16" type="primary">LCL3</name>
    <name evidence="16" type="ORF">HETSPECPRED_007823</name>
</gene>
<dbReference type="InterPro" id="IPR035437">
    <property type="entry name" value="SNase_OB-fold_sf"/>
</dbReference>
<keyword evidence="12" id="KW-1133">Transmembrane helix</keyword>
<accession>A0A8H3ITB6</accession>
<dbReference type="GO" id="GO:0046872">
    <property type="term" value="F:metal ion binding"/>
    <property type="evidence" value="ECO:0007669"/>
    <property type="project" value="UniProtKB-KW"/>
</dbReference>
<dbReference type="SUPFAM" id="SSF50199">
    <property type="entry name" value="Staphylococcal nuclease"/>
    <property type="match status" value="1"/>
</dbReference>
<keyword evidence="10" id="KW-0378">Hydrolase</keyword>
<sequence length="260" mass="30084">MRWPSWSSTGSDGKKDKAGWTDSLNLTDWSHYTDPRNIIPVVLLTSTCLLSARLYRSYLRRIPQAISIRPGFWRRRSLFGKVTSVGDGDNFRIFHTPGGLLAGWGWLPGRKVPTKRELLKDNTVHIRLAGIDAPELAHFGRPSQPHSQEALDWLTSYVLHRRVRAYVYKKDQYDRAVATVYIRKWLLRRDVGLQMLRKGLATVYEAKTGAEFGHLEDKYRRAERWAKAKRKGMWAGKKRDYESPGQYKARVKAIEEAQNK</sequence>
<evidence type="ECO:0000313" key="17">
    <source>
        <dbReference type="Proteomes" id="UP000664521"/>
    </source>
</evidence>
<evidence type="ECO:0000256" key="11">
    <source>
        <dbReference type="ARBA" id="ARBA00022837"/>
    </source>
</evidence>
<keyword evidence="9 16" id="KW-0255">Endonuclease</keyword>
<evidence type="ECO:0000259" key="15">
    <source>
        <dbReference type="PROSITE" id="PS50830"/>
    </source>
</evidence>
<protein>
    <recommendedName>
        <fullName evidence="4">Probable endonuclease LCL3</fullName>
    </recommendedName>
    <alternativeName>
        <fullName evidence="5">Probable endonuclease lcl3</fullName>
    </alternativeName>
</protein>
<comment type="subcellular location">
    <subcellularLocation>
        <location evidence="1">Membrane</location>
        <topology evidence="1">Single-pass membrane protein</topology>
    </subcellularLocation>
    <subcellularLocation>
        <location evidence="2">Mitochondrion</location>
    </subcellularLocation>
</comment>
<evidence type="ECO:0000256" key="13">
    <source>
        <dbReference type="ARBA" id="ARBA00023128"/>
    </source>
</evidence>
<dbReference type="OrthoDB" id="430293at2759"/>
<dbReference type="Proteomes" id="UP000664521">
    <property type="component" value="Unassembled WGS sequence"/>
</dbReference>
<dbReference type="SMART" id="SM00318">
    <property type="entry name" value="SNc"/>
    <property type="match status" value="1"/>
</dbReference>
<evidence type="ECO:0000256" key="8">
    <source>
        <dbReference type="ARBA" id="ARBA00022723"/>
    </source>
</evidence>
<dbReference type="PANTHER" id="PTHR12302:SF3">
    <property type="entry name" value="SERINE_THREONINE-PROTEIN KINASE 31"/>
    <property type="match status" value="1"/>
</dbReference>
<name>A0A8H3ITB6_9LECA</name>
<evidence type="ECO:0000256" key="12">
    <source>
        <dbReference type="ARBA" id="ARBA00022989"/>
    </source>
</evidence>
<dbReference type="GO" id="GO:0016787">
    <property type="term" value="F:hydrolase activity"/>
    <property type="evidence" value="ECO:0007669"/>
    <property type="project" value="UniProtKB-KW"/>
</dbReference>
<comment type="similarity">
    <text evidence="3">Belongs to the LCL3 family.</text>
</comment>
<dbReference type="Gene3D" id="2.40.50.90">
    <property type="match status" value="1"/>
</dbReference>
<dbReference type="FunFam" id="2.40.50.90:FF:000029">
    <property type="entry name" value="Probable endonuclease lcl3"/>
    <property type="match status" value="1"/>
</dbReference>
<evidence type="ECO:0000313" key="16">
    <source>
        <dbReference type="EMBL" id="CAF9931193.1"/>
    </source>
</evidence>
<reference evidence="16" key="1">
    <citation type="submission" date="2021-03" db="EMBL/GenBank/DDBJ databases">
        <authorList>
            <person name="Tagirdzhanova G."/>
        </authorList>
    </citation>
    <scope>NUCLEOTIDE SEQUENCE</scope>
</reference>
<keyword evidence="6" id="KW-0812">Transmembrane</keyword>
<evidence type="ECO:0000256" key="10">
    <source>
        <dbReference type="ARBA" id="ARBA00022801"/>
    </source>
</evidence>
<evidence type="ECO:0000256" key="3">
    <source>
        <dbReference type="ARBA" id="ARBA00005435"/>
    </source>
</evidence>
<keyword evidence="17" id="KW-1185">Reference proteome</keyword>